<dbReference type="GO" id="GO:0030267">
    <property type="term" value="F:glyoxylate reductase (NADPH) activity"/>
    <property type="evidence" value="ECO:0007669"/>
    <property type="project" value="TreeGrafter"/>
</dbReference>
<evidence type="ECO:0000313" key="4">
    <source>
        <dbReference type="Proteomes" id="UP001222027"/>
    </source>
</evidence>
<dbReference type="InterPro" id="IPR050223">
    <property type="entry name" value="D-isomer_2-hydroxyacid_DH"/>
</dbReference>
<sequence length="141" mass="15159">MASESKAEPRLVAGRSQLLLLCRPFVGLDQALSSRLQLLRPWESSLPRDRFLAAHAAGIHALLSTGLAVVDAPLLDALPALCFVITNNVGVDHINLAKCAHRGISVANVGTIYSTDVADYAVCLLLDVLRRARDFVRESAS</sequence>
<name>A0AAV8RJ10_ENSVE</name>
<dbReference type="SUPFAM" id="SSF52283">
    <property type="entry name" value="Formate/glycerate dehydrogenase catalytic domain-like"/>
    <property type="match status" value="1"/>
</dbReference>
<evidence type="ECO:0000259" key="2">
    <source>
        <dbReference type="Pfam" id="PF00389"/>
    </source>
</evidence>
<dbReference type="InterPro" id="IPR006139">
    <property type="entry name" value="D-isomer_2_OHA_DH_cat_dom"/>
</dbReference>
<keyword evidence="1" id="KW-0560">Oxidoreductase</keyword>
<dbReference type="Gene3D" id="3.40.50.720">
    <property type="entry name" value="NAD(P)-binding Rossmann-like Domain"/>
    <property type="match status" value="2"/>
</dbReference>
<feature type="domain" description="D-isomer specific 2-hydroxyacid dehydrogenase catalytic" evidence="2">
    <location>
        <begin position="52"/>
        <end position="121"/>
    </location>
</feature>
<comment type="caution">
    <text evidence="3">The sequence shown here is derived from an EMBL/GenBank/DDBJ whole genome shotgun (WGS) entry which is preliminary data.</text>
</comment>
<evidence type="ECO:0000256" key="1">
    <source>
        <dbReference type="ARBA" id="ARBA00023002"/>
    </source>
</evidence>
<dbReference type="GO" id="GO:0051287">
    <property type="term" value="F:NAD binding"/>
    <property type="evidence" value="ECO:0007669"/>
    <property type="project" value="InterPro"/>
</dbReference>
<dbReference type="AlphaFoldDB" id="A0AAV8RJ10"/>
<evidence type="ECO:0000313" key="3">
    <source>
        <dbReference type="EMBL" id="KAJ8499814.1"/>
    </source>
</evidence>
<dbReference type="PANTHER" id="PTHR10996:SF179">
    <property type="entry name" value="D-ISOMER SPECIFIC 2-HYDROXYACID DEHYDROGENASE FAMILY PROTEIN-RELATED"/>
    <property type="match status" value="1"/>
</dbReference>
<dbReference type="EMBL" id="JAQQAF010000003">
    <property type="protein sequence ID" value="KAJ8499814.1"/>
    <property type="molecule type" value="Genomic_DNA"/>
</dbReference>
<keyword evidence="4" id="KW-1185">Reference proteome</keyword>
<dbReference type="Pfam" id="PF00389">
    <property type="entry name" value="2-Hacid_dh"/>
    <property type="match status" value="1"/>
</dbReference>
<dbReference type="PANTHER" id="PTHR10996">
    <property type="entry name" value="2-HYDROXYACID DEHYDROGENASE-RELATED"/>
    <property type="match status" value="1"/>
</dbReference>
<gene>
    <name evidence="3" type="ORF">OPV22_010366</name>
</gene>
<accession>A0AAV8RJ10</accession>
<dbReference type="GO" id="GO:0016618">
    <property type="term" value="F:hydroxypyruvate reductase [NAD(P)H] activity"/>
    <property type="evidence" value="ECO:0007669"/>
    <property type="project" value="TreeGrafter"/>
</dbReference>
<proteinExistence type="predicted"/>
<dbReference type="GO" id="GO:0005829">
    <property type="term" value="C:cytosol"/>
    <property type="evidence" value="ECO:0007669"/>
    <property type="project" value="TreeGrafter"/>
</dbReference>
<protein>
    <recommendedName>
        <fullName evidence="2">D-isomer specific 2-hydroxyacid dehydrogenase catalytic domain-containing protein</fullName>
    </recommendedName>
</protein>
<dbReference type="Proteomes" id="UP001222027">
    <property type="component" value="Unassembled WGS sequence"/>
</dbReference>
<organism evidence="3 4">
    <name type="scientific">Ensete ventricosum</name>
    <name type="common">Abyssinian banana</name>
    <name type="synonym">Musa ensete</name>
    <dbReference type="NCBI Taxonomy" id="4639"/>
    <lineage>
        <taxon>Eukaryota</taxon>
        <taxon>Viridiplantae</taxon>
        <taxon>Streptophyta</taxon>
        <taxon>Embryophyta</taxon>
        <taxon>Tracheophyta</taxon>
        <taxon>Spermatophyta</taxon>
        <taxon>Magnoliopsida</taxon>
        <taxon>Liliopsida</taxon>
        <taxon>Zingiberales</taxon>
        <taxon>Musaceae</taxon>
        <taxon>Ensete</taxon>
    </lineage>
</organism>
<reference evidence="3 4" key="1">
    <citation type="submission" date="2022-12" db="EMBL/GenBank/DDBJ databases">
        <title>Chromosome-scale assembly of the Ensete ventricosum genome.</title>
        <authorList>
            <person name="Dussert Y."/>
            <person name="Stocks J."/>
            <person name="Wendawek A."/>
            <person name="Woldeyes F."/>
            <person name="Nichols R.A."/>
            <person name="Borrell J.S."/>
        </authorList>
    </citation>
    <scope>NUCLEOTIDE SEQUENCE [LARGE SCALE GENOMIC DNA]</scope>
    <source>
        <strain evidence="4">cv. Maze</strain>
        <tissue evidence="3">Seeds</tissue>
    </source>
</reference>